<dbReference type="SMART" id="SM00195">
    <property type="entry name" value="DSPc"/>
    <property type="match status" value="1"/>
</dbReference>
<proteinExistence type="inferred from homology"/>
<evidence type="ECO:0000259" key="9">
    <source>
        <dbReference type="PROSITE" id="PS50056"/>
    </source>
</evidence>
<feature type="domain" description="Tyrosine specific protein phosphatases" evidence="9">
    <location>
        <begin position="330"/>
        <end position="392"/>
    </location>
</feature>
<feature type="compositionally biased region" description="Basic and acidic residues" evidence="7">
    <location>
        <begin position="427"/>
        <end position="447"/>
    </location>
</feature>
<feature type="region of interest" description="Disordered" evidence="7">
    <location>
        <begin position="1"/>
        <end position="54"/>
    </location>
</feature>
<feature type="region of interest" description="Disordered" evidence="7">
    <location>
        <begin position="407"/>
        <end position="458"/>
    </location>
</feature>
<dbReference type="InterPro" id="IPR000340">
    <property type="entry name" value="Dual-sp_phosphatase_cat-dom"/>
</dbReference>
<dbReference type="Pfam" id="PF00782">
    <property type="entry name" value="DSPc"/>
    <property type="match status" value="1"/>
</dbReference>
<evidence type="ECO:0000256" key="5">
    <source>
        <dbReference type="ARBA" id="ARBA00022912"/>
    </source>
</evidence>
<dbReference type="OrthoDB" id="266663at2759"/>
<feature type="compositionally biased region" description="Polar residues" evidence="7">
    <location>
        <begin position="17"/>
        <end position="29"/>
    </location>
</feature>
<reference evidence="11" key="3">
    <citation type="submission" date="2016-03" db="UniProtKB">
        <authorList>
            <consortium name="EnsemblProtists"/>
        </authorList>
    </citation>
    <scope>IDENTIFICATION</scope>
</reference>
<dbReference type="eggNOG" id="KOG1720">
    <property type="taxonomic scope" value="Eukaryota"/>
</dbReference>
<dbReference type="EnsemblProtists" id="EKX48042">
    <property type="protein sequence ID" value="EKX48042"/>
    <property type="gene ID" value="GUITHDRAFT_106124"/>
</dbReference>
<evidence type="ECO:0000313" key="10">
    <source>
        <dbReference type="EMBL" id="EKX48042.1"/>
    </source>
</evidence>
<dbReference type="InterPro" id="IPR029021">
    <property type="entry name" value="Prot-tyrosine_phosphatase-like"/>
</dbReference>
<dbReference type="FunFam" id="3.90.190.10:FF:000006">
    <property type="entry name" value="Dual specificity protein phosphatase CDC14B"/>
    <property type="match status" value="1"/>
</dbReference>
<dbReference type="CDD" id="cd14499">
    <property type="entry name" value="CDC14_C"/>
    <property type="match status" value="1"/>
</dbReference>
<dbReference type="GO" id="GO:0004725">
    <property type="term" value="F:protein tyrosine phosphatase activity"/>
    <property type="evidence" value="ECO:0007669"/>
    <property type="project" value="UniProtKB-EC"/>
</dbReference>
<dbReference type="GeneID" id="17304694"/>
<evidence type="ECO:0000256" key="6">
    <source>
        <dbReference type="ARBA" id="ARBA00023306"/>
    </source>
</evidence>
<organism evidence="10">
    <name type="scientific">Guillardia theta (strain CCMP2712)</name>
    <name type="common">Cryptophyte</name>
    <dbReference type="NCBI Taxonomy" id="905079"/>
    <lineage>
        <taxon>Eukaryota</taxon>
        <taxon>Cryptophyceae</taxon>
        <taxon>Pyrenomonadales</taxon>
        <taxon>Geminigeraceae</taxon>
        <taxon>Guillardia</taxon>
    </lineage>
</organism>
<dbReference type="PROSITE" id="PS50054">
    <property type="entry name" value="TYR_PHOSPHATASE_DUAL"/>
    <property type="match status" value="1"/>
</dbReference>
<evidence type="ECO:0000313" key="11">
    <source>
        <dbReference type="EnsemblProtists" id="EKX48042"/>
    </source>
</evidence>
<comment type="similarity">
    <text evidence="1">Belongs to the protein-tyrosine phosphatase family. Non-receptor class CDC14 subfamily.</text>
</comment>
<dbReference type="PROSITE" id="PS50056">
    <property type="entry name" value="TYR_PHOSPHATASE_2"/>
    <property type="match status" value="1"/>
</dbReference>
<reference evidence="10 12" key="1">
    <citation type="journal article" date="2012" name="Nature">
        <title>Algal genomes reveal evolutionary mosaicism and the fate of nucleomorphs.</title>
        <authorList>
            <consortium name="DOE Joint Genome Institute"/>
            <person name="Curtis B.A."/>
            <person name="Tanifuji G."/>
            <person name="Burki F."/>
            <person name="Gruber A."/>
            <person name="Irimia M."/>
            <person name="Maruyama S."/>
            <person name="Arias M.C."/>
            <person name="Ball S.G."/>
            <person name="Gile G.H."/>
            <person name="Hirakawa Y."/>
            <person name="Hopkins J.F."/>
            <person name="Kuo A."/>
            <person name="Rensing S.A."/>
            <person name="Schmutz J."/>
            <person name="Symeonidi A."/>
            <person name="Elias M."/>
            <person name="Eveleigh R.J."/>
            <person name="Herman E.K."/>
            <person name="Klute M.J."/>
            <person name="Nakayama T."/>
            <person name="Obornik M."/>
            <person name="Reyes-Prieto A."/>
            <person name="Armbrust E.V."/>
            <person name="Aves S.J."/>
            <person name="Beiko R.G."/>
            <person name="Coutinho P."/>
            <person name="Dacks J.B."/>
            <person name="Durnford D.G."/>
            <person name="Fast N.M."/>
            <person name="Green B.R."/>
            <person name="Grisdale C.J."/>
            <person name="Hempel F."/>
            <person name="Henrissat B."/>
            <person name="Hoppner M.P."/>
            <person name="Ishida K."/>
            <person name="Kim E."/>
            <person name="Koreny L."/>
            <person name="Kroth P.G."/>
            <person name="Liu Y."/>
            <person name="Malik S.B."/>
            <person name="Maier U.G."/>
            <person name="McRose D."/>
            <person name="Mock T."/>
            <person name="Neilson J.A."/>
            <person name="Onodera N.T."/>
            <person name="Poole A.M."/>
            <person name="Pritham E.J."/>
            <person name="Richards T.A."/>
            <person name="Rocap G."/>
            <person name="Roy S.W."/>
            <person name="Sarai C."/>
            <person name="Schaack S."/>
            <person name="Shirato S."/>
            <person name="Slamovits C.H."/>
            <person name="Spencer D.F."/>
            <person name="Suzuki S."/>
            <person name="Worden A.Z."/>
            <person name="Zauner S."/>
            <person name="Barry K."/>
            <person name="Bell C."/>
            <person name="Bharti A.K."/>
            <person name="Crow J.A."/>
            <person name="Grimwood J."/>
            <person name="Kramer R."/>
            <person name="Lindquist E."/>
            <person name="Lucas S."/>
            <person name="Salamov A."/>
            <person name="McFadden G.I."/>
            <person name="Lane C.E."/>
            <person name="Keeling P.J."/>
            <person name="Gray M.W."/>
            <person name="Grigoriev I.V."/>
            <person name="Archibald J.M."/>
        </authorList>
    </citation>
    <scope>NUCLEOTIDE SEQUENCE</scope>
    <source>
        <strain evidence="10 12">CCMP2712</strain>
    </source>
</reference>
<keyword evidence="6" id="KW-0131">Cell cycle</keyword>
<dbReference type="EMBL" id="JH992987">
    <property type="protein sequence ID" value="EKX48042.1"/>
    <property type="molecule type" value="Genomic_DNA"/>
</dbReference>
<dbReference type="HOGENOM" id="CLU_017787_0_0_1"/>
<dbReference type="InterPro" id="IPR050561">
    <property type="entry name" value="PTP"/>
</dbReference>
<keyword evidence="4" id="KW-0378">Hydrolase</keyword>
<dbReference type="SUPFAM" id="SSF52799">
    <property type="entry name" value="(Phosphotyrosine protein) phosphatases II"/>
    <property type="match status" value="2"/>
</dbReference>
<keyword evidence="3" id="KW-0132">Cell division</keyword>
<accession>L1JI89</accession>
<dbReference type="PROSITE" id="PS00383">
    <property type="entry name" value="TYR_PHOSPHATASE_1"/>
    <property type="match status" value="1"/>
</dbReference>
<dbReference type="RefSeq" id="XP_005835022.1">
    <property type="nucleotide sequence ID" value="XM_005834965.1"/>
</dbReference>
<dbReference type="InterPro" id="IPR020422">
    <property type="entry name" value="TYR_PHOSPHATASE_DUAL_dom"/>
</dbReference>
<gene>
    <name evidence="10" type="ORF">GUITHDRAFT_106124</name>
</gene>
<dbReference type="Gene3D" id="3.90.190.10">
    <property type="entry name" value="Protein tyrosine phosphatase superfamily"/>
    <property type="match status" value="2"/>
</dbReference>
<reference evidence="12" key="2">
    <citation type="submission" date="2012-11" db="EMBL/GenBank/DDBJ databases">
        <authorList>
            <person name="Kuo A."/>
            <person name="Curtis B.A."/>
            <person name="Tanifuji G."/>
            <person name="Burki F."/>
            <person name="Gruber A."/>
            <person name="Irimia M."/>
            <person name="Maruyama S."/>
            <person name="Arias M.C."/>
            <person name="Ball S.G."/>
            <person name="Gile G.H."/>
            <person name="Hirakawa Y."/>
            <person name="Hopkins J.F."/>
            <person name="Rensing S.A."/>
            <person name="Schmutz J."/>
            <person name="Symeonidi A."/>
            <person name="Elias M."/>
            <person name="Eveleigh R.J."/>
            <person name="Herman E.K."/>
            <person name="Klute M.J."/>
            <person name="Nakayama T."/>
            <person name="Obornik M."/>
            <person name="Reyes-Prieto A."/>
            <person name="Armbrust E.V."/>
            <person name="Aves S.J."/>
            <person name="Beiko R.G."/>
            <person name="Coutinho P."/>
            <person name="Dacks J.B."/>
            <person name="Durnford D.G."/>
            <person name="Fast N.M."/>
            <person name="Green B.R."/>
            <person name="Grisdale C."/>
            <person name="Hempe F."/>
            <person name="Henrissat B."/>
            <person name="Hoppner M.P."/>
            <person name="Ishida K.-I."/>
            <person name="Kim E."/>
            <person name="Koreny L."/>
            <person name="Kroth P.G."/>
            <person name="Liu Y."/>
            <person name="Malik S.-B."/>
            <person name="Maier U.G."/>
            <person name="McRose D."/>
            <person name="Mock T."/>
            <person name="Neilson J.A."/>
            <person name="Onodera N.T."/>
            <person name="Poole A.M."/>
            <person name="Pritham E.J."/>
            <person name="Richards T.A."/>
            <person name="Rocap G."/>
            <person name="Roy S.W."/>
            <person name="Sarai C."/>
            <person name="Schaack S."/>
            <person name="Shirato S."/>
            <person name="Slamovits C.H."/>
            <person name="Spencer D.F."/>
            <person name="Suzuki S."/>
            <person name="Worden A.Z."/>
            <person name="Zauner S."/>
            <person name="Barry K."/>
            <person name="Bell C."/>
            <person name="Bharti A.K."/>
            <person name="Crow J.A."/>
            <person name="Grimwood J."/>
            <person name="Kramer R."/>
            <person name="Lindquist E."/>
            <person name="Lucas S."/>
            <person name="Salamov A."/>
            <person name="McFadden G.I."/>
            <person name="Lane C.E."/>
            <person name="Keeling P.J."/>
            <person name="Gray M.W."/>
            <person name="Grigoriev I.V."/>
            <person name="Archibald J.M."/>
        </authorList>
    </citation>
    <scope>NUCLEOTIDE SEQUENCE</scope>
    <source>
        <strain evidence="12">CCMP2712</strain>
    </source>
</reference>
<sequence length="458" mass="52151">MKSLSSLFQSKKDKNDSSNPQISVKESNASTSSSDPSLSSLHPSLPPSLSSPIPSVKQEPQKWIVGKQYPVIPGELFFMSIRDQEKLLELQEWQRANGVNVDRVFFSTEGELQYFPFCADFGPMNLGMTYRFILLLEQKLQQCKKMGKKVVYYTSADPAERTNAATLILAYLVMKRDWSPEDAMASLTFTGRQPFLGFRDASFQQPTFELSILHVLKGLRKAKLCGLINFDTFDLDFYEYCDHPSMADLHSIVPNKFVAMKGPHERSYMKDGVQFLAPSHYFDIFKRLGVSAVIRLNDEQYPASAFTDMGINHYDLYFDDCTVPPREIVDRFFEVCRKEKGAIAIHCKAGLGRTGTLICLWIMRKWKFTGREAIGYIRVVRPGSILGPQQEFLVEMENEMWQLGDPDVATLPARPQQRQKPTASTAEEEKEREAARARAKENTEAMNRRAAQMAARLR</sequence>
<dbReference type="InterPro" id="IPR029260">
    <property type="entry name" value="DSPn"/>
</dbReference>
<dbReference type="STRING" id="905079.L1JI89"/>
<keyword evidence="12" id="KW-1185">Reference proteome</keyword>
<dbReference type="EC" id="3.1.3.48" evidence="2"/>
<dbReference type="InterPro" id="IPR000387">
    <property type="entry name" value="Tyr_Pase_dom"/>
</dbReference>
<evidence type="ECO:0000259" key="8">
    <source>
        <dbReference type="PROSITE" id="PS50054"/>
    </source>
</evidence>
<feature type="compositionally biased region" description="Low complexity" evidence="7">
    <location>
        <begin position="30"/>
        <end position="54"/>
    </location>
</feature>
<evidence type="ECO:0000256" key="4">
    <source>
        <dbReference type="ARBA" id="ARBA00022801"/>
    </source>
</evidence>
<feature type="domain" description="Tyrosine-protein phosphatase" evidence="8">
    <location>
        <begin position="243"/>
        <end position="406"/>
    </location>
</feature>
<evidence type="ECO:0000256" key="3">
    <source>
        <dbReference type="ARBA" id="ARBA00022618"/>
    </source>
</evidence>
<name>L1JI89_GUITC</name>
<keyword evidence="5" id="KW-0904">Protein phosphatase</keyword>
<dbReference type="PANTHER" id="PTHR23339">
    <property type="entry name" value="TYROSINE SPECIFIC PROTEIN PHOSPHATASE AND DUAL SPECIFICITY PROTEIN PHOSPHATASE"/>
    <property type="match status" value="1"/>
</dbReference>
<feature type="compositionally biased region" description="Low complexity" evidence="7">
    <location>
        <begin position="448"/>
        <end position="458"/>
    </location>
</feature>
<dbReference type="Pfam" id="PF14671">
    <property type="entry name" value="DSPn"/>
    <property type="match status" value="1"/>
</dbReference>
<dbReference type="GO" id="GO:0051301">
    <property type="term" value="P:cell division"/>
    <property type="evidence" value="ECO:0007669"/>
    <property type="project" value="UniProtKB-KW"/>
</dbReference>
<protein>
    <recommendedName>
        <fullName evidence="2">protein-tyrosine-phosphatase</fullName>
        <ecNumber evidence="2">3.1.3.48</ecNumber>
    </recommendedName>
</protein>
<dbReference type="CDD" id="cd17657">
    <property type="entry name" value="CDC14_N"/>
    <property type="match status" value="1"/>
</dbReference>
<dbReference type="InterPro" id="IPR044506">
    <property type="entry name" value="CDC14_C"/>
</dbReference>
<dbReference type="PaxDb" id="55529-EKX48042"/>
<dbReference type="AlphaFoldDB" id="L1JI89"/>
<dbReference type="KEGG" id="gtt:GUITHDRAFT_106124"/>
<dbReference type="OMA" id="MWVQGDM"/>
<evidence type="ECO:0000256" key="2">
    <source>
        <dbReference type="ARBA" id="ARBA00013064"/>
    </source>
</evidence>
<evidence type="ECO:0000256" key="7">
    <source>
        <dbReference type="SAM" id="MobiDB-lite"/>
    </source>
</evidence>
<evidence type="ECO:0000313" key="12">
    <source>
        <dbReference type="Proteomes" id="UP000011087"/>
    </source>
</evidence>
<evidence type="ECO:0000256" key="1">
    <source>
        <dbReference type="ARBA" id="ARBA00007315"/>
    </source>
</evidence>
<dbReference type="Proteomes" id="UP000011087">
    <property type="component" value="Unassembled WGS sequence"/>
</dbReference>
<dbReference type="InterPro" id="IPR016130">
    <property type="entry name" value="Tyr_Pase_AS"/>
</dbReference>